<dbReference type="eggNOG" id="COG1846">
    <property type="taxonomic scope" value="Bacteria"/>
</dbReference>
<protein>
    <submittedName>
        <fullName evidence="2">Transcriptional regulator</fullName>
    </submittedName>
</protein>
<sequence length="159" mass="17734">MVKHLDENTEAWPDHVGWRLWQASRAWQAAFVAAMRDAGHGWMTEARAALLGHIGRRGTPQSALIDRMGISKQAVQQLVDGLEGEEIISRVPDPDDRRARIVVHTQKGRLALRDADRIKREIEQAYRARLGTDRFDALKSALEALALPQDGKNPGDRGG</sequence>
<dbReference type="InterPro" id="IPR036388">
    <property type="entry name" value="WH-like_DNA-bd_sf"/>
</dbReference>
<gene>
    <name evidence="2" type="ORF">NA2_12868</name>
</gene>
<dbReference type="PROSITE" id="PS50995">
    <property type="entry name" value="HTH_MARR_2"/>
    <property type="match status" value="1"/>
</dbReference>
<organism evidence="2 3">
    <name type="scientific">Nitratireductor pacificus pht-3B</name>
    <dbReference type="NCBI Taxonomy" id="391937"/>
    <lineage>
        <taxon>Bacteria</taxon>
        <taxon>Pseudomonadati</taxon>
        <taxon>Pseudomonadota</taxon>
        <taxon>Alphaproteobacteria</taxon>
        <taxon>Hyphomicrobiales</taxon>
        <taxon>Phyllobacteriaceae</taxon>
        <taxon>Nitratireductor</taxon>
    </lineage>
</organism>
<proteinExistence type="predicted"/>
<dbReference type="OrthoDB" id="582199at2"/>
<dbReference type="SUPFAM" id="SSF46785">
    <property type="entry name" value="Winged helix' DNA-binding domain"/>
    <property type="match status" value="1"/>
</dbReference>
<dbReference type="PANTHER" id="PTHR33164:SF57">
    <property type="entry name" value="MARR-FAMILY TRANSCRIPTIONAL REGULATOR"/>
    <property type="match status" value="1"/>
</dbReference>
<evidence type="ECO:0000313" key="3">
    <source>
        <dbReference type="Proteomes" id="UP000006786"/>
    </source>
</evidence>
<reference evidence="2 3" key="1">
    <citation type="journal article" date="2012" name="J. Bacteriol.">
        <title>Genome Sequence of Nitratireductor pacificus Type Strain pht-3B.</title>
        <authorList>
            <person name="Lai Q."/>
            <person name="Li G."/>
            <person name="Shao Z."/>
        </authorList>
    </citation>
    <scope>NUCLEOTIDE SEQUENCE [LARGE SCALE GENOMIC DNA]</scope>
    <source>
        <strain evidence="3">pht-3B</strain>
    </source>
</reference>
<name>K2LL73_9HYPH</name>
<dbReference type="InterPro" id="IPR036390">
    <property type="entry name" value="WH_DNA-bd_sf"/>
</dbReference>
<feature type="domain" description="HTH marR-type" evidence="1">
    <location>
        <begin position="13"/>
        <end position="147"/>
    </location>
</feature>
<dbReference type="Proteomes" id="UP000006786">
    <property type="component" value="Unassembled WGS sequence"/>
</dbReference>
<dbReference type="PANTHER" id="PTHR33164">
    <property type="entry name" value="TRANSCRIPTIONAL REGULATOR, MARR FAMILY"/>
    <property type="match status" value="1"/>
</dbReference>
<dbReference type="EMBL" id="AMRM01000013">
    <property type="protein sequence ID" value="EKF18539.1"/>
    <property type="molecule type" value="Genomic_DNA"/>
</dbReference>
<dbReference type="InterPro" id="IPR039422">
    <property type="entry name" value="MarR/SlyA-like"/>
</dbReference>
<dbReference type="AlphaFoldDB" id="K2LL73"/>
<dbReference type="RefSeq" id="WP_008597399.1">
    <property type="nucleotide sequence ID" value="NZ_AMRM01000013.1"/>
</dbReference>
<evidence type="ECO:0000259" key="1">
    <source>
        <dbReference type="PROSITE" id="PS50995"/>
    </source>
</evidence>
<dbReference type="InterPro" id="IPR000835">
    <property type="entry name" value="HTH_MarR-typ"/>
</dbReference>
<evidence type="ECO:0000313" key="2">
    <source>
        <dbReference type="EMBL" id="EKF18539.1"/>
    </source>
</evidence>
<dbReference type="Gene3D" id="1.10.10.10">
    <property type="entry name" value="Winged helix-like DNA-binding domain superfamily/Winged helix DNA-binding domain"/>
    <property type="match status" value="1"/>
</dbReference>
<keyword evidence="3" id="KW-1185">Reference proteome</keyword>
<dbReference type="PATRIC" id="fig|391937.3.peg.2644"/>
<comment type="caution">
    <text evidence="2">The sequence shown here is derived from an EMBL/GenBank/DDBJ whole genome shotgun (WGS) entry which is preliminary data.</text>
</comment>
<dbReference type="SMART" id="SM00347">
    <property type="entry name" value="HTH_MARR"/>
    <property type="match status" value="1"/>
</dbReference>
<dbReference type="STRING" id="391937.NA2_12868"/>
<dbReference type="GO" id="GO:0003700">
    <property type="term" value="F:DNA-binding transcription factor activity"/>
    <property type="evidence" value="ECO:0007669"/>
    <property type="project" value="InterPro"/>
</dbReference>
<accession>K2LL73</accession>
<dbReference type="GO" id="GO:0006950">
    <property type="term" value="P:response to stress"/>
    <property type="evidence" value="ECO:0007669"/>
    <property type="project" value="TreeGrafter"/>
</dbReference>
<dbReference type="Pfam" id="PF12802">
    <property type="entry name" value="MarR_2"/>
    <property type="match status" value="1"/>
</dbReference>